<evidence type="ECO:0000256" key="2">
    <source>
        <dbReference type="ARBA" id="ARBA00022741"/>
    </source>
</evidence>
<keyword evidence="4" id="KW-0067">ATP-binding</keyword>
<keyword evidence="5" id="KW-0812">Transmembrane</keyword>
<dbReference type="PATRIC" id="fig|1280947.3.peg.3425"/>
<dbReference type="InterPro" id="IPR011990">
    <property type="entry name" value="TPR-like_helical_dom_sf"/>
</dbReference>
<evidence type="ECO:0000259" key="6">
    <source>
        <dbReference type="PROSITE" id="PS50011"/>
    </source>
</evidence>
<dbReference type="Gene3D" id="3.30.200.20">
    <property type="entry name" value="Phosphorylase Kinase, domain 1"/>
    <property type="match status" value="1"/>
</dbReference>
<keyword evidence="8" id="KW-1185">Reference proteome</keyword>
<dbReference type="SUPFAM" id="SSF56112">
    <property type="entry name" value="Protein kinase-like (PK-like)"/>
    <property type="match status" value="1"/>
</dbReference>
<evidence type="ECO:0000256" key="1">
    <source>
        <dbReference type="ARBA" id="ARBA00022679"/>
    </source>
</evidence>
<dbReference type="PROSITE" id="PS50011">
    <property type="entry name" value="PROTEIN_KINASE_DOM"/>
    <property type="match status" value="1"/>
</dbReference>
<keyword evidence="5" id="KW-1133">Transmembrane helix</keyword>
<dbReference type="AlphaFoldDB" id="A0A062U2N8"/>
<sequence>MSVVYEAKRADGRYEQTVALKVIRGGMQSADIIRHFLRERQILSTLDHPGIVRILDGGETATGAPWLVMDMALGQSITSYCDTAGLGLFARMSLVADVADAAQSAHSKLVVHRDIKPDNIIVSRDGHARLLDFGVSSLADGVNDPGGIHAMTPEYASPEQLRLEATSTASDIYQLGRVLAELCEPFSQSADVKAVIARATADVATVRYSSAASFANDLRRVIDGRAPEAKPDTRLEASLRLIRRNKILSALSAVLLAGLAGWGITLSIYTKEVEHQRTVAIAAADRADRGKGVLLDIFRRLDPLEQDGISSSVATSVSLLEPTVRDVRERLPDDPALQAELIGWVARAKERSDETDEANALASEAVALLASSGDRTSTTYAAALAYRGALDIDLGNREEGETLIKEALTIARSAPISDEEALDTFLSAAWSKGSDWISLRALFEEALPRALATGSVEAEIEVRSGLGRALGELGELSEAEAQISQAIALTESIYGADHPRLALPLSDMGRILNDMGRSEESIATHRRALAISSAAFGPDNSSTLSHQNNLALALLGAGRSDEAITLFEMNLASRIRTEGADSLDAGELLQNLAVTQSQAGRVEDALVSLARAEAIFDVRLAEGNPRRAFPALTRSAILLDMKTYGEAERNARRAYDILSKTLPAGHYATEVARCRIGMARLGLGDRKGARSYLEPSLAALASQTGAPAAYVEACKAAGRELELPAAQ</sequence>
<keyword evidence="5" id="KW-0472">Membrane</keyword>
<dbReference type="InterPro" id="IPR011009">
    <property type="entry name" value="Kinase-like_dom_sf"/>
</dbReference>
<evidence type="ECO:0000313" key="7">
    <source>
        <dbReference type="EMBL" id="KCZ54581.1"/>
    </source>
</evidence>
<feature type="transmembrane region" description="Helical" evidence="5">
    <location>
        <begin position="247"/>
        <end position="269"/>
    </location>
</feature>
<dbReference type="PANTHER" id="PTHR43289:SF34">
    <property type="entry name" value="SERINE_THREONINE-PROTEIN KINASE YBDM-RELATED"/>
    <property type="match status" value="1"/>
</dbReference>
<dbReference type="CDD" id="cd14014">
    <property type="entry name" value="STKc_PknB_like"/>
    <property type="match status" value="1"/>
</dbReference>
<dbReference type="STRING" id="1280947.HY30_09855"/>
<evidence type="ECO:0000256" key="5">
    <source>
        <dbReference type="SAM" id="Phobius"/>
    </source>
</evidence>
<dbReference type="InterPro" id="IPR008271">
    <property type="entry name" value="Ser/Thr_kinase_AS"/>
</dbReference>
<dbReference type="InterPro" id="IPR000719">
    <property type="entry name" value="Prot_kinase_dom"/>
</dbReference>
<evidence type="ECO:0000256" key="3">
    <source>
        <dbReference type="ARBA" id="ARBA00022777"/>
    </source>
</evidence>
<organism evidence="7 8">
    <name type="scientific">Hyphomonas chukchiensis</name>
    <dbReference type="NCBI Taxonomy" id="1280947"/>
    <lineage>
        <taxon>Bacteria</taxon>
        <taxon>Pseudomonadati</taxon>
        <taxon>Pseudomonadota</taxon>
        <taxon>Alphaproteobacteria</taxon>
        <taxon>Hyphomonadales</taxon>
        <taxon>Hyphomonadaceae</taxon>
        <taxon>Hyphomonas</taxon>
    </lineage>
</organism>
<dbReference type="Pfam" id="PF13374">
    <property type="entry name" value="TPR_10"/>
    <property type="match status" value="1"/>
</dbReference>
<dbReference type="eggNOG" id="COG0457">
    <property type="taxonomic scope" value="Bacteria"/>
</dbReference>
<dbReference type="Gene3D" id="1.10.510.10">
    <property type="entry name" value="Transferase(Phosphotransferase) domain 1"/>
    <property type="match status" value="1"/>
</dbReference>
<dbReference type="SMART" id="SM00028">
    <property type="entry name" value="TPR"/>
    <property type="match status" value="5"/>
</dbReference>
<dbReference type="InterPro" id="IPR019734">
    <property type="entry name" value="TPR_rpt"/>
</dbReference>
<dbReference type="Pfam" id="PF13424">
    <property type="entry name" value="TPR_12"/>
    <property type="match status" value="1"/>
</dbReference>
<dbReference type="PANTHER" id="PTHR43289">
    <property type="entry name" value="MITOGEN-ACTIVATED PROTEIN KINASE KINASE KINASE 20-RELATED"/>
    <property type="match status" value="1"/>
</dbReference>
<dbReference type="GO" id="GO:0005524">
    <property type="term" value="F:ATP binding"/>
    <property type="evidence" value="ECO:0007669"/>
    <property type="project" value="UniProtKB-KW"/>
</dbReference>
<reference evidence="7 8" key="1">
    <citation type="journal article" date="2014" name="Antonie Van Leeuwenhoek">
        <title>Hyphomonas beringensis sp. nov. and Hyphomonas chukchiensis sp. nov., isolated from surface seawater of the Bering Sea and Chukchi Sea.</title>
        <authorList>
            <person name="Li C."/>
            <person name="Lai Q."/>
            <person name="Li G."/>
            <person name="Dong C."/>
            <person name="Wang J."/>
            <person name="Liao Y."/>
            <person name="Shao Z."/>
        </authorList>
    </citation>
    <scope>NUCLEOTIDE SEQUENCE [LARGE SCALE GENOMIC DNA]</scope>
    <source>
        <strain evidence="7 8">BH-BN04-4</strain>
    </source>
</reference>
<dbReference type="GO" id="GO:0004674">
    <property type="term" value="F:protein serine/threonine kinase activity"/>
    <property type="evidence" value="ECO:0007669"/>
    <property type="project" value="TreeGrafter"/>
</dbReference>
<proteinExistence type="predicted"/>
<dbReference type="SMART" id="SM00220">
    <property type="entry name" value="S_TKc"/>
    <property type="match status" value="1"/>
</dbReference>
<dbReference type="Gene3D" id="1.25.40.10">
    <property type="entry name" value="Tetratricopeptide repeat domain"/>
    <property type="match status" value="2"/>
</dbReference>
<dbReference type="eggNOG" id="COG0515">
    <property type="taxonomic scope" value="Bacteria"/>
</dbReference>
<name>A0A062U2N8_9PROT</name>
<keyword evidence="2" id="KW-0547">Nucleotide-binding</keyword>
<dbReference type="SUPFAM" id="SSF48452">
    <property type="entry name" value="TPR-like"/>
    <property type="match status" value="3"/>
</dbReference>
<keyword evidence="3" id="KW-0418">Kinase</keyword>
<accession>A0A062U2N8</accession>
<dbReference type="Proteomes" id="UP000027190">
    <property type="component" value="Unassembled WGS sequence"/>
</dbReference>
<dbReference type="EMBL" id="AWFG01000074">
    <property type="protein sequence ID" value="KCZ54581.1"/>
    <property type="molecule type" value="Genomic_DNA"/>
</dbReference>
<comment type="caution">
    <text evidence="7">The sequence shown here is derived from an EMBL/GenBank/DDBJ whole genome shotgun (WGS) entry which is preliminary data.</text>
</comment>
<keyword evidence="1" id="KW-0808">Transferase</keyword>
<feature type="domain" description="Protein kinase" evidence="6">
    <location>
        <begin position="1"/>
        <end position="248"/>
    </location>
</feature>
<dbReference type="PROSITE" id="PS00108">
    <property type="entry name" value="PROTEIN_KINASE_ST"/>
    <property type="match status" value="1"/>
</dbReference>
<gene>
    <name evidence="7" type="ORF">HY30_09855</name>
</gene>
<dbReference type="Pfam" id="PF00069">
    <property type="entry name" value="Pkinase"/>
    <property type="match status" value="1"/>
</dbReference>
<evidence type="ECO:0000256" key="4">
    <source>
        <dbReference type="ARBA" id="ARBA00022840"/>
    </source>
</evidence>
<protein>
    <recommendedName>
        <fullName evidence="6">Protein kinase domain-containing protein</fullName>
    </recommendedName>
</protein>
<evidence type="ECO:0000313" key="8">
    <source>
        <dbReference type="Proteomes" id="UP000027190"/>
    </source>
</evidence>